<dbReference type="EMBL" id="ANOF01000095">
    <property type="protein sequence ID" value="EMI26402.1"/>
    <property type="molecule type" value="Genomic_DNA"/>
</dbReference>
<dbReference type="Proteomes" id="UP000011996">
    <property type="component" value="Unassembled WGS sequence"/>
</dbReference>
<protein>
    <submittedName>
        <fullName evidence="1">Uncharacterized protein</fullName>
    </submittedName>
</protein>
<reference evidence="1 2" key="1">
    <citation type="journal article" date="2013" name="Mar. Genomics">
        <title>Expression of sulfatases in Rhodopirellula baltica and the diversity of sulfatases in the genus Rhodopirellula.</title>
        <authorList>
            <person name="Wegner C.E."/>
            <person name="Richter-Heitmann T."/>
            <person name="Klindworth A."/>
            <person name="Klockow C."/>
            <person name="Richter M."/>
            <person name="Achstetter T."/>
            <person name="Glockner F.O."/>
            <person name="Harder J."/>
        </authorList>
    </citation>
    <scope>NUCLEOTIDE SEQUENCE [LARGE SCALE GENOMIC DNA]</scope>
    <source>
        <strain evidence="1 2">SH398</strain>
    </source>
</reference>
<proteinExistence type="predicted"/>
<name>M5SFE0_9BACT</name>
<accession>M5SFE0</accession>
<evidence type="ECO:0000313" key="2">
    <source>
        <dbReference type="Proteomes" id="UP000011996"/>
    </source>
</evidence>
<gene>
    <name evidence="1" type="ORF">RESH_03045</name>
</gene>
<dbReference type="AlphaFoldDB" id="M5SFE0"/>
<dbReference type="STRING" id="1263868.RESH_03045"/>
<evidence type="ECO:0000313" key="1">
    <source>
        <dbReference type="EMBL" id="EMI26402.1"/>
    </source>
</evidence>
<comment type="caution">
    <text evidence="1">The sequence shown here is derived from an EMBL/GenBank/DDBJ whole genome shotgun (WGS) entry which is preliminary data.</text>
</comment>
<dbReference type="PROSITE" id="PS51257">
    <property type="entry name" value="PROKAR_LIPOPROTEIN"/>
    <property type="match status" value="1"/>
</dbReference>
<dbReference type="PATRIC" id="fig|1263868.3.peg.3293"/>
<organism evidence="1 2">
    <name type="scientific">Rhodopirellula europaea SH398</name>
    <dbReference type="NCBI Taxonomy" id="1263868"/>
    <lineage>
        <taxon>Bacteria</taxon>
        <taxon>Pseudomonadati</taxon>
        <taxon>Planctomycetota</taxon>
        <taxon>Planctomycetia</taxon>
        <taxon>Pirellulales</taxon>
        <taxon>Pirellulaceae</taxon>
        <taxon>Rhodopirellula</taxon>
    </lineage>
</organism>
<sequence>MIGRLLLAATTCLVVGGCTIPLFEHPLETPDAATIPQELFGVYKQTAGPDNVSHHVHVGPAEGDAPAGVFRFRSISQALDRSTPPKATQGFAIATRVGEFHIMQIPVFSPNKRDSEPQIDRDSWNESEIAGYIMMRLRVHRDGIEMSCVDSLFVESAIGDGNVAGTVERTETKHVTTVPNEDGELVETTIPETKTDSIMVTANPHSLLSFVRKNVDAGLFSQSPTEFHRNN</sequence>